<feature type="site" description="Raises pKa of active site His" evidence="4">
    <location>
        <position position="139"/>
    </location>
</feature>
<dbReference type="InterPro" id="IPR004607">
    <property type="entry name" value="GART"/>
</dbReference>
<accession>A0A841C6G6</accession>
<dbReference type="InterPro" id="IPR002376">
    <property type="entry name" value="Formyl_transf_N"/>
</dbReference>
<dbReference type="CDD" id="cd08645">
    <property type="entry name" value="FMT_core_GART"/>
    <property type="match status" value="1"/>
</dbReference>
<dbReference type="PANTHER" id="PTHR43369:SF2">
    <property type="entry name" value="PHOSPHORIBOSYLGLYCINAMIDE FORMYLTRANSFERASE"/>
    <property type="match status" value="1"/>
</dbReference>
<dbReference type="PANTHER" id="PTHR43369">
    <property type="entry name" value="PHOSPHORIBOSYLGLYCINAMIDE FORMYLTRANSFERASE"/>
    <property type="match status" value="1"/>
</dbReference>
<dbReference type="Pfam" id="PF00551">
    <property type="entry name" value="Formyl_trans_N"/>
    <property type="match status" value="1"/>
</dbReference>
<keyword evidence="2 4" id="KW-0808">Transferase</keyword>
<dbReference type="GO" id="GO:0006189">
    <property type="term" value="P:'de novo' IMP biosynthetic process"/>
    <property type="evidence" value="ECO:0007669"/>
    <property type="project" value="UniProtKB-UniRule"/>
</dbReference>
<reference evidence="6 7" key="1">
    <citation type="submission" date="2020-08" db="EMBL/GenBank/DDBJ databases">
        <title>Genomic Encyclopedia of Type Strains, Phase IV (KMG-IV): sequencing the most valuable type-strain genomes for metagenomic binning, comparative biology and taxonomic classification.</title>
        <authorList>
            <person name="Goeker M."/>
        </authorList>
    </citation>
    <scope>NUCLEOTIDE SEQUENCE [LARGE SCALE GENOMIC DNA]</scope>
    <source>
        <strain evidence="6 7">DSM 14925</strain>
    </source>
</reference>
<evidence type="ECO:0000256" key="1">
    <source>
        <dbReference type="ARBA" id="ARBA00005054"/>
    </source>
</evidence>
<dbReference type="GO" id="GO:0004644">
    <property type="term" value="F:phosphoribosylglycinamide formyltransferase activity"/>
    <property type="evidence" value="ECO:0007669"/>
    <property type="project" value="UniProtKB-UniRule"/>
</dbReference>
<evidence type="ECO:0000313" key="7">
    <source>
        <dbReference type="Proteomes" id="UP000562464"/>
    </source>
</evidence>
<dbReference type="HAMAP" id="MF_01930">
    <property type="entry name" value="PurN"/>
    <property type="match status" value="1"/>
</dbReference>
<dbReference type="RefSeq" id="WP_183538046.1">
    <property type="nucleotide sequence ID" value="NZ_JACHHV010000001.1"/>
</dbReference>
<evidence type="ECO:0000256" key="2">
    <source>
        <dbReference type="ARBA" id="ARBA00022679"/>
    </source>
</evidence>
<dbReference type="NCBIfam" id="TIGR00639">
    <property type="entry name" value="PurN"/>
    <property type="match status" value="1"/>
</dbReference>
<dbReference type="GO" id="GO:0005829">
    <property type="term" value="C:cytosol"/>
    <property type="evidence" value="ECO:0007669"/>
    <property type="project" value="TreeGrafter"/>
</dbReference>
<keyword evidence="7" id="KW-1185">Reference proteome</keyword>
<dbReference type="Gene3D" id="3.40.50.170">
    <property type="entry name" value="Formyl transferase, N-terminal domain"/>
    <property type="match status" value="1"/>
</dbReference>
<feature type="binding site" evidence="4">
    <location>
        <begin position="11"/>
        <end position="13"/>
    </location>
    <ligand>
        <name>N(1)-(5-phospho-beta-D-ribosyl)glycinamide</name>
        <dbReference type="ChEBI" id="CHEBI:143788"/>
    </ligand>
</feature>
<dbReference type="SUPFAM" id="SSF53328">
    <property type="entry name" value="Formyltransferase"/>
    <property type="match status" value="1"/>
</dbReference>
<feature type="binding site" evidence="4">
    <location>
        <begin position="84"/>
        <end position="87"/>
    </location>
    <ligand>
        <name>(6R)-10-formyltetrahydrofolate</name>
        <dbReference type="ChEBI" id="CHEBI:195366"/>
    </ligand>
</feature>
<name>A0A841C6G6_9LACT</name>
<dbReference type="Proteomes" id="UP000562464">
    <property type="component" value="Unassembled WGS sequence"/>
</dbReference>
<organism evidence="6 7">
    <name type="scientific">Lactovum miscens</name>
    <dbReference type="NCBI Taxonomy" id="190387"/>
    <lineage>
        <taxon>Bacteria</taxon>
        <taxon>Bacillati</taxon>
        <taxon>Bacillota</taxon>
        <taxon>Bacilli</taxon>
        <taxon>Lactobacillales</taxon>
        <taxon>Streptococcaceae</taxon>
        <taxon>Lactovum</taxon>
    </lineage>
</organism>
<protein>
    <recommendedName>
        <fullName evidence="4">Phosphoribosylglycinamide formyltransferase</fullName>
        <ecNumber evidence="4">2.1.2.2</ecNumber>
    </recommendedName>
    <alternativeName>
        <fullName evidence="4">5'-phosphoribosylglycinamide transformylase</fullName>
    </alternativeName>
    <alternativeName>
        <fullName evidence="4">GAR transformylase</fullName>
        <shortName evidence="4">GART</shortName>
    </alternativeName>
</protein>
<feature type="binding site" evidence="4">
    <location>
        <position position="59"/>
    </location>
    <ligand>
        <name>(6R)-10-formyltetrahydrofolate</name>
        <dbReference type="ChEBI" id="CHEBI:195366"/>
    </ligand>
</feature>
<evidence type="ECO:0000313" key="6">
    <source>
        <dbReference type="EMBL" id="MBB5887141.1"/>
    </source>
</evidence>
<evidence type="ECO:0000256" key="4">
    <source>
        <dbReference type="HAMAP-Rule" id="MF_01930"/>
    </source>
</evidence>
<dbReference type="InterPro" id="IPR036477">
    <property type="entry name" value="Formyl_transf_N_sf"/>
</dbReference>
<comment type="function">
    <text evidence="4">Catalyzes the transfer of a formyl group from 10-formyltetrahydrofolate to 5-phospho-ribosyl-glycinamide (GAR), producing 5-phospho-ribosyl-N-formylglycinamide (FGAR) and tetrahydrofolate.</text>
</comment>
<comment type="catalytic activity">
    <reaction evidence="4">
        <text>N(1)-(5-phospho-beta-D-ribosyl)glycinamide + (6R)-10-formyltetrahydrofolate = N(2)-formyl-N(1)-(5-phospho-beta-D-ribosyl)glycinamide + (6S)-5,6,7,8-tetrahydrofolate + H(+)</text>
        <dbReference type="Rhea" id="RHEA:15053"/>
        <dbReference type="ChEBI" id="CHEBI:15378"/>
        <dbReference type="ChEBI" id="CHEBI:57453"/>
        <dbReference type="ChEBI" id="CHEBI:143788"/>
        <dbReference type="ChEBI" id="CHEBI:147286"/>
        <dbReference type="ChEBI" id="CHEBI:195366"/>
        <dbReference type="EC" id="2.1.2.2"/>
    </reaction>
</comment>
<dbReference type="AlphaFoldDB" id="A0A841C6G6"/>
<keyword evidence="3 4" id="KW-0658">Purine biosynthesis</keyword>
<dbReference type="UniPathway" id="UPA00074">
    <property type="reaction ID" value="UER00126"/>
</dbReference>
<gene>
    <name evidence="4" type="primary">purN</name>
    <name evidence="6" type="ORF">HNQ37_000009</name>
</gene>
<feature type="binding site" evidence="4">
    <location>
        <position position="101"/>
    </location>
    <ligand>
        <name>(6R)-10-formyltetrahydrofolate</name>
        <dbReference type="ChEBI" id="CHEBI:195366"/>
    </ligand>
</feature>
<comment type="pathway">
    <text evidence="1 4">Purine metabolism; IMP biosynthesis via de novo pathway; N(2)-formyl-N(1)-(5-phospho-D-ribosyl)glycinamide from N(1)-(5-phospho-D-ribosyl)glycinamide (10-formyl THF route): step 1/1.</text>
</comment>
<comment type="caution">
    <text evidence="6">The sequence shown here is derived from an EMBL/GenBank/DDBJ whole genome shotgun (WGS) entry which is preliminary data.</text>
</comment>
<evidence type="ECO:0000256" key="3">
    <source>
        <dbReference type="ARBA" id="ARBA00022755"/>
    </source>
</evidence>
<feature type="domain" description="Formyl transferase N-terminal" evidence="5">
    <location>
        <begin position="1"/>
        <end position="174"/>
    </location>
</feature>
<comment type="similarity">
    <text evidence="4">Belongs to the GART family.</text>
</comment>
<proteinExistence type="inferred from homology"/>
<evidence type="ECO:0000259" key="5">
    <source>
        <dbReference type="Pfam" id="PF00551"/>
    </source>
</evidence>
<dbReference type="EC" id="2.1.2.2" evidence="4"/>
<feature type="active site" description="Proton donor" evidence="4">
    <location>
        <position position="103"/>
    </location>
</feature>
<sequence length="182" mass="20161">MRIAIFASGNGSNFQRIAEEFPDSVVLVFSDHKNAYVLDRAKNLGIESLVFELRDFPSKVAYENALVVALKKHSINLIVLAGYMKIIGPTLLKEFGGRIVNVHPSYLPFFAGSPHAIEESHAAKCGLGVTIHYVDEGVDTGKIIAQVDVPYANDLKSYEKQVHEAEYALYPDVIRNLIKNSK</sequence>
<dbReference type="EMBL" id="JACHHV010000001">
    <property type="protein sequence ID" value="MBB5887141.1"/>
    <property type="molecule type" value="Genomic_DNA"/>
</dbReference>